<dbReference type="Proteomes" id="UP000245462">
    <property type="component" value="Unassembled WGS sequence"/>
</dbReference>
<name>A0A2U1F9G2_9PORP</name>
<sequence>MVDSRPEVLTEEDVHRLFPVLEGERRVTRRLLKALKITDINAVHARHINLRGAAFAHAALTDPAINVSYRLHGAEHLEEMRKSGAFTTVSNHPFGSIDGIMLIDIIGSVRPDYSVLVNGFLSMISCLRDSFIPVAPPRGIAGGTESKNNVSGVKEVLHRLQAGQPVGFFPAGGISVYKGNRNRVMDSEWQASCAKMILASHAPVYPIFFSGRNSWYFHFLGWLSWTIRTPRIPAELFNKRGHVFDVYIGEPIAPETIARFEKSPRELALFLYDRTYCLAPRRQKKK</sequence>
<feature type="domain" description="Putative acyltransferase ACT14924-like acyltransferase" evidence="1">
    <location>
        <begin position="29"/>
        <end position="278"/>
    </location>
</feature>
<reference evidence="2 3" key="1">
    <citation type="submission" date="2018-04" db="EMBL/GenBank/DDBJ databases">
        <title>Genomic Encyclopedia of Type Strains, Phase IV (KMG-IV): sequencing the most valuable type-strain genomes for metagenomic binning, comparative biology and taxonomic classification.</title>
        <authorList>
            <person name="Goeker M."/>
        </authorList>
    </citation>
    <scope>NUCLEOTIDE SEQUENCE [LARGE SCALE GENOMIC DNA]</scope>
    <source>
        <strain evidence="2 3">DSM 28520</strain>
    </source>
</reference>
<evidence type="ECO:0000313" key="3">
    <source>
        <dbReference type="Proteomes" id="UP000245462"/>
    </source>
</evidence>
<dbReference type="InterPro" id="IPR045746">
    <property type="entry name" value="ACT14924-like_Acyltransf_dom"/>
</dbReference>
<dbReference type="GeneID" id="94551096"/>
<protein>
    <submittedName>
        <fullName evidence="2">Putative hemolysin</fullName>
    </submittedName>
</protein>
<dbReference type="OrthoDB" id="1113830at2"/>
<dbReference type="EMBL" id="QEKY01000011">
    <property type="protein sequence ID" value="PVZ08804.1"/>
    <property type="molecule type" value="Genomic_DNA"/>
</dbReference>
<organism evidence="2 3">
    <name type="scientific">Porphyromonas loveana</name>
    <dbReference type="NCBI Taxonomy" id="1884669"/>
    <lineage>
        <taxon>Bacteria</taxon>
        <taxon>Pseudomonadati</taxon>
        <taxon>Bacteroidota</taxon>
        <taxon>Bacteroidia</taxon>
        <taxon>Bacteroidales</taxon>
        <taxon>Porphyromonadaceae</taxon>
        <taxon>Porphyromonas</taxon>
    </lineage>
</organism>
<dbReference type="Pfam" id="PF19576">
    <property type="entry name" value="Acyltransf_2"/>
    <property type="match status" value="1"/>
</dbReference>
<evidence type="ECO:0000259" key="1">
    <source>
        <dbReference type="Pfam" id="PF19576"/>
    </source>
</evidence>
<dbReference type="AlphaFoldDB" id="A0A2U1F9G2"/>
<keyword evidence="3" id="KW-1185">Reference proteome</keyword>
<proteinExistence type="predicted"/>
<evidence type="ECO:0000313" key="2">
    <source>
        <dbReference type="EMBL" id="PVZ08804.1"/>
    </source>
</evidence>
<dbReference type="RefSeq" id="WP_116679632.1">
    <property type="nucleotide sequence ID" value="NZ_JBGXZY010000081.1"/>
</dbReference>
<gene>
    <name evidence="2" type="ORF">C7382_11151</name>
</gene>
<accession>A0A2U1F9G2</accession>
<comment type="caution">
    <text evidence="2">The sequence shown here is derived from an EMBL/GenBank/DDBJ whole genome shotgun (WGS) entry which is preliminary data.</text>
</comment>
<dbReference type="CDD" id="cd07986">
    <property type="entry name" value="LPLAT_ACT14924-like"/>
    <property type="match status" value="1"/>
</dbReference>